<reference evidence="1" key="1">
    <citation type="submission" date="2020-02" db="EMBL/GenBank/DDBJ databases">
        <authorList>
            <person name="Meier V. D."/>
        </authorList>
    </citation>
    <scope>NUCLEOTIDE SEQUENCE</scope>
    <source>
        <strain evidence="1">AVDCRST_MAG93</strain>
    </source>
</reference>
<sequence>MPAERETGLWARVAAWFGFGRPPVLLGLRWARRGRIRLLGRGISMVG</sequence>
<organism evidence="1">
    <name type="scientific">uncultured Chloroflexia bacterium</name>
    <dbReference type="NCBI Taxonomy" id="1672391"/>
    <lineage>
        <taxon>Bacteria</taxon>
        <taxon>Bacillati</taxon>
        <taxon>Chloroflexota</taxon>
        <taxon>Chloroflexia</taxon>
        <taxon>environmental samples</taxon>
    </lineage>
</organism>
<dbReference type="EMBL" id="CADCTR010001988">
    <property type="protein sequence ID" value="CAA9324794.1"/>
    <property type="molecule type" value="Genomic_DNA"/>
</dbReference>
<protein>
    <submittedName>
        <fullName evidence="1">Uncharacterized protein</fullName>
    </submittedName>
</protein>
<name>A0A6J4L817_9CHLR</name>
<proteinExistence type="predicted"/>
<dbReference type="AlphaFoldDB" id="A0A6J4L817"/>
<gene>
    <name evidence="1" type="ORF">AVDCRST_MAG93-5916</name>
</gene>
<evidence type="ECO:0000313" key="1">
    <source>
        <dbReference type="EMBL" id="CAA9324794.1"/>
    </source>
</evidence>
<accession>A0A6J4L817</accession>